<evidence type="ECO:0000259" key="2">
    <source>
        <dbReference type="PROSITE" id="PS50089"/>
    </source>
</evidence>
<keyword evidence="1" id="KW-1133">Transmembrane helix</keyword>
<keyword evidence="1" id="KW-0812">Transmembrane</keyword>
<protein>
    <recommendedName>
        <fullName evidence="2">RING-type domain-containing protein</fullName>
    </recommendedName>
</protein>
<dbReference type="Gene3D" id="3.30.40.10">
    <property type="entry name" value="Zinc/RING finger domain, C3HC4 (zinc finger)"/>
    <property type="match status" value="1"/>
</dbReference>
<name>A0A2A4YJ24_UNCAE</name>
<dbReference type="PROSITE" id="PS50089">
    <property type="entry name" value="ZF_RING_2"/>
    <property type="match status" value="1"/>
</dbReference>
<dbReference type="InterPro" id="IPR001841">
    <property type="entry name" value="Znf_RING"/>
</dbReference>
<gene>
    <name evidence="3" type="ORF">COB11_03300</name>
</gene>
<dbReference type="Proteomes" id="UP000217838">
    <property type="component" value="Unassembled WGS sequence"/>
</dbReference>
<dbReference type="AlphaFoldDB" id="A0A2A4YJ24"/>
<comment type="caution">
    <text evidence="3">The sequence shown here is derived from an EMBL/GenBank/DDBJ whole genome shotgun (WGS) entry which is preliminary data.</text>
</comment>
<feature type="transmembrane region" description="Helical" evidence="1">
    <location>
        <begin position="157"/>
        <end position="190"/>
    </location>
</feature>
<sequence>MAVLTSATTLLRPQKCNVCDLPLKKTESGKHSTTLDQIKKCGHVFHRKCLAQSLRNRALGRMAPMRRAECPEAECKEIVWFTFNANKLNYNKSRIYPTLPEGQVTSLRTITDVEERGPITRDAQTLPEDQVTSLPTITDVERRGSIRGAQTVKRAAYALTAIAVASFSIAFLSTFTACAIAAALFTIAAFSESRVIDWYFQVKDNSFQVISRAEQ</sequence>
<keyword evidence="1" id="KW-0472">Membrane</keyword>
<accession>A0A2A4YJ24</accession>
<evidence type="ECO:0000256" key="1">
    <source>
        <dbReference type="SAM" id="Phobius"/>
    </source>
</evidence>
<proteinExistence type="predicted"/>
<evidence type="ECO:0000313" key="3">
    <source>
        <dbReference type="EMBL" id="PCI94816.1"/>
    </source>
</evidence>
<organism evidence="3 4">
    <name type="scientific">Aerophobetes bacterium</name>
    <dbReference type="NCBI Taxonomy" id="2030807"/>
    <lineage>
        <taxon>Bacteria</taxon>
        <taxon>Candidatus Aerophobota</taxon>
    </lineage>
</organism>
<dbReference type="SUPFAM" id="SSF57850">
    <property type="entry name" value="RING/U-box"/>
    <property type="match status" value="1"/>
</dbReference>
<dbReference type="InterPro" id="IPR013083">
    <property type="entry name" value="Znf_RING/FYVE/PHD"/>
</dbReference>
<evidence type="ECO:0000313" key="4">
    <source>
        <dbReference type="Proteomes" id="UP000217838"/>
    </source>
</evidence>
<reference evidence="4" key="1">
    <citation type="submission" date="2017-08" db="EMBL/GenBank/DDBJ databases">
        <title>A dynamic microbial community with high functional redundancy inhabits the cold, oxic subseafloor aquifer.</title>
        <authorList>
            <person name="Tully B.J."/>
            <person name="Wheat C.G."/>
            <person name="Glazer B.T."/>
            <person name="Huber J.A."/>
        </authorList>
    </citation>
    <scope>NUCLEOTIDE SEQUENCE [LARGE SCALE GENOMIC DNA]</scope>
</reference>
<feature type="domain" description="RING-type" evidence="2">
    <location>
        <begin position="16"/>
        <end position="71"/>
    </location>
</feature>
<dbReference type="EMBL" id="NVUU01000032">
    <property type="protein sequence ID" value="PCI94816.1"/>
    <property type="molecule type" value="Genomic_DNA"/>
</dbReference>